<keyword evidence="3" id="KW-1185">Reference proteome</keyword>
<sequence>MKLTAIFSEIFQVPESALQDHTEFKEIPTWDSLQHMMLITRVEDDFQVQFDGDQIADMRTLGDVRKAVVASGGTL</sequence>
<dbReference type="Proteomes" id="UP000809349">
    <property type="component" value="Unassembled WGS sequence"/>
</dbReference>
<dbReference type="Gene3D" id="1.10.1200.10">
    <property type="entry name" value="ACP-like"/>
    <property type="match status" value="1"/>
</dbReference>
<dbReference type="EMBL" id="JAFBIL020000006">
    <property type="protein sequence ID" value="MBZ2208603.1"/>
    <property type="molecule type" value="Genomic_DNA"/>
</dbReference>
<evidence type="ECO:0000313" key="2">
    <source>
        <dbReference type="EMBL" id="MBZ2208603.1"/>
    </source>
</evidence>
<accession>A0ABS7SRN2</accession>
<evidence type="ECO:0000313" key="3">
    <source>
        <dbReference type="Proteomes" id="UP000809349"/>
    </source>
</evidence>
<organism evidence="2 3">
    <name type="scientific">Massilia soli</name>
    <dbReference type="NCBI Taxonomy" id="2792854"/>
    <lineage>
        <taxon>Bacteria</taxon>
        <taxon>Pseudomonadati</taxon>
        <taxon>Pseudomonadota</taxon>
        <taxon>Betaproteobacteria</taxon>
        <taxon>Burkholderiales</taxon>
        <taxon>Oxalobacteraceae</taxon>
        <taxon>Telluria group</taxon>
        <taxon>Massilia</taxon>
    </lineage>
</organism>
<dbReference type="Pfam" id="PF00550">
    <property type="entry name" value="PP-binding"/>
    <property type="match status" value="1"/>
</dbReference>
<name>A0ABS7SRN2_9BURK</name>
<dbReference type="InterPro" id="IPR009081">
    <property type="entry name" value="PP-bd_ACP"/>
</dbReference>
<feature type="domain" description="Carrier" evidence="1">
    <location>
        <begin position="1"/>
        <end position="72"/>
    </location>
</feature>
<proteinExistence type="predicted"/>
<dbReference type="RefSeq" id="WP_223469089.1">
    <property type="nucleotide sequence ID" value="NZ_JAFBIL020000006.1"/>
</dbReference>
<comment type="caution">
    <text evidence="2">The sequence shown here is derived from an EMBL/GenBank/DDBJ whole genome shotgun (WGS) entry which is preliminary data.</text>
</comment>
<protein>
    <submittedName>
        <fullName evidence="2">Acyl carrier protein</fullName>
    </submittedName>
</protein>
<dbReference type="SUPFAM" id="SSF47336">
    <property type="entry name" value="ACP-like"/>
    <property type="match status" value="1"/>
</dbReference>
<dbReference type="InterPro" id="IPR036736">
    <property type="entry name" value="ACP-like_sf"/>
</dbReference>
<gene>
    <name evidence="2" type="ORF">I4X03_015160</name>
</gene>
<dbReference type="PROSITE" id="PS50075">
    <property type="entry name" value="CARRIER"/>
    <property type="match status" value="1"/>
</dbReference>
<reference evidence="2 3" key="1">
    <citation type="submission" date="2021-08" db="EMBL/GenBank/DDBJ databases">
        <title>Massilia sp. R798.</title>
        <authorList>
            <person name="Baek J.H."/>
            <person name="Jung H.S."/>
            <person name="Kim K.R."/>
            <person name="Jeon C.O."/>
        </authorList>
    </citation>
    <scope>NUCLEOTIDE SEQUENCE [LARGE SCALE GENOMIC DNA]</scope>
    <source>
        <strain evidence="2 3">R798</strain>
    </source>
</reference>
<evidence type="ECO:0000259" key="1">
    <source>
        <dbReference type="PROSITE" id="PS50075"/>
    </source>
</evidence>